<feature type="compositionally biased region" description="Basic and acidic residues" evidence="1">
    <location>
        <begin position="15"/>
        <end position="26"/>
    </location>
</feature>
<feature type="region of interest" description="Disordered" evidence="1">
    <location>
        <begin position="1"/>
        <end position="37"/>
    </location>
</feature>
<dbReference type="InterPro" id="IPR029063">
    <property type="entry name" value="SAM-dependent_MTases_sf"/>
</dbReference>
<proteinExistence type="predicted"/>
<evidence type="ECO:0008006" key="3">
    <source>
        <dbReference type="Google" id="ProtNLM"/>
    </source>
</evidence>
<dbReference type="EMBL" id="UOFL01000049">
    <property type="protein sequence ID" value="VAW73993.1"/>
    <property type="molecule type" value="Genomic_DNA"/>
</dbReference>
<dbReference type="AlphaFoldDB" id="A0A3B0YCF6"/>
<sequence>MSDAHLNKTQTATDSHLDQGHDKKFETTNSDDNTSETNRQIHTIKTSNGCEMCVPDNINDLVSYVLMEQETWFESELNFLMTASDLLPRAIDISALYGIYSIPLATKLKKIFVFEANPITSWYLNKSIEKNRLHNISLMSTEKPNANQPQVTHNSPETFSTSPQFNLDKCCDFFKIDNIDLLIINLGGDEQHILTHAQHFLKNNQALIMLRRNNELEISTNMLHIFQEYDYDCYYLIPGINILTSLEDLSILESSSTNLFFCKKLTAKRLEQSGLLATSLNLVEEEDSNNRHCDIDIAQQLEQAFSDYPYATSLSNHWEYGKMAEQVVASHYQKSLHYYFLAHDTKQNSKQRVAYLMEAFNSLSESLQTQADLPQLLTLARISLELSLTSTALQSLSLILETFCSDQIMAANEPFLTPHYIFDQVDPDECFGEWVFSSVLQTYLWTKSYSSYFMTKNELQTLQGLISDPFIQARTERCRQLLSLRLGASNTFQAHKVLAQKSPLNLNAKFWSGDKS</sequence>
<evidence type="ECO:0000313" key="2">
    <source>
        <dbReference type="EMBL" id="VAW73993.1"/>
    </source>
</evidence>
<accession>A0A3B0YCF6</accession>
<name>A0A3B0YCF6_9ZZZZ</name>
<gene>
    <name evidence="2" type="ORF">MNBD_GAMMA12-3763</name>
</gene>
<evidence type="ECO:0000256" key="1">
    <source>
        <dbReference type="SAM" id="MobiDB-lite"/>
    </source>
</evidence>
<reference evidence="2" key="1">
    <citation type="submission" date="2018-06" db="EMBL/GenBank/DDBJ databases">
        <authorList>
            <person name="Zhirakovskaya E."/>
        </authorList>
    </citation>
    <scope>NUCLEOTIDE SEQUENCE</scope>
</reference>
<feature type="compositionally biased region" description="Low complexity" evidence="1">
    <location>
        <begin position="27"/>
        <end position="37"/>
    </location>
</feature>
<protein>
    <recommendedName>
        <fullName evidence="3">SAM-dependent methyltransferase TRM5/TYW2-type domain-containing protein</fullName>
    </recommendedName>
</protein>
<organism evidence="2">
    <name type="scientific">hydrothermal vent metagenome</name>
    <dbReference type="NCBI Taxonomy" id="652676"/>
    <lineage>
        <taxon>unclassified sequences</taxon>
        <taxon>metagenomes</taxon>
        <taxon>ecological metagenomes</taxon>
    </lineage>
</organism>
<dbReference type="Gene3D" id="3.40.50.150">
    <property type="entry name" value="Vaccinia Virus protein VP39"/>
    <property type="match status" value="1"/>
</dbReference>
<dbReference type="SUPFAM" id="SSF53335">
    <property type="entry name" value="S-adenosyl-L-methionine-dependent methyltransferases"/>
    <property type="match status" value="1"/>
</dbReference>